<dbReference type="PANTHER" id="PTHR42794">
    <property type="entry name" value="HEMIN IMPORT ATP-BINDING PROTEIN HMUV"/>
    <property type="match status" value="1"/>
</dbReference>
<dbReference type="Gene3D" id="3.40.50.300">
    <property type="entry name" value="P-loop containing nucleotide triphosphate hydrolases"/>
    <property type="match status" value="1"/>
</dbReference>
<dbReference type="AlphaFoldDB" id="A0A3N4YM69"/>
<dbReference type="InterPro" id="IPR003439">
    <property type="entry name" value="ABC_transporter-like_ATP-bd"/>
</dbReference>
<dbReference type="OrthoDB" id="5296765at2"/>
<organism evidence="7 8">
    <name type="scientific">Myceligenerans xiligouense</name>
    <dbReference type="NCBI Taxonomy" id="253184"/>
    <lineage>
        <taxon>Bacteria</taxon>
        <taxon>Bacillati</taxon>
        <taxon>Actinomycetota</taxon>
        <taxon>Actinomycetes</taxon>
        <taxon>Micrococcales</taxon>
        <taxon>Promicromonosporaceae</taxon>
        <taxon>Myceligenerans</taxon>
    </lineage>
</organism>
<accession>A0A3N4YM69</accession>
<dbReference type="PROSITE" id="PS50893">
    <property type="entry name" value="ABC_TRANSPORTER_2"/>
    <property type="match status" value="1"/>
</dbReference>
<feature type="compositionally biased region" description="Low complexity" evidence="5">
    <location>
        <begin position="22"/>
        <end position="35"/>
    </location>
</feature>
<dbReference type="CDD" id="cd03214">
    <property type="entry name" value="ABC_Iron-Siderophores_B12_Hemin"/>
    <property type="match status" value="1"/>
</dbReference>
<feature type="compositionally biased region" description="Polar residues" evidence="5">
    <location>
        <begin position="1"/>
        <end position="10"/>
    </location>
</feature>
<dbReference type="EMBL" id="RKQZ01000001">
    <property type="protein sequence ID" value="RPF22189.1"/>
    <property type="molecule type" value="Genomic_DNA"/>
</dbReference>
<keyword evidence="3 7" id="KW-0067">ATP-binding</keyword>
<dbReference type="GO" id="GO:0016887">
    <property type="term" value="F:ATP hydrolysis activity"/>
    <property type="evidence" value="ECO:0007669"/>
    <property type="project" value="InterPro"/>
</dbReference>
<keyword evidence="8" id="KW-1185">Reference proteome</keyword>
<keyword evidence="4" id="KW-1278">Translocase</keyword>
<dbReference type="InterPro" id="IPR027417">
    <property type="entry name" value="P-loop_NTPase"/>
</dbReference>
<protein>
    <submittedName>
        <fullName evidence="7">Iron complex transport system ATP-binding protein</fullName>
    </submittedName>
</protein>
<evidence type="ECO:0000313" key="8">
    <source>
        <dbReference type="Proteomes" id="UP000280501"/>
    </source>
</evidence>
<dbReference type="GO" id="GO:0005524">
    <property type="term" value="F:ATP binding"/>
    <property type="evidence" value="ECO:0007669"/>
    <property type="project" value="UniProtKB-KW"/>
</dbReference>
<keyword evidence="2" id="KW-0547">Nucleotide-binding</keyword>
<dbReference type="FunFam" id="3.40.50.300:FF:000134">
    <property type="entry name" value="Iron-enterobactin ABC transporter ATP-binding protein"/>
    <property type="match status" value="1"/>
</dbReference>
<dbReference type="InterPro" id="IPR003593">
    <property type="entry name" value="AAA+_ATPase"/>
</dbReference>
<evidence type="ECO:0000259" key="6">
    <source>
        <dbReference type="PROSITE" id="PS50893"/>
    </source>
</evidence>
<gene>
    <name evidence="7" type="ORF">EDD34_2837</name>
</gene>
<dbReference type="Proteomes" id="UP000280501">
    <property type="component" value="Unassembled WGS sequence"/>
</dbReference>
<dbReference type="Pfam" id="PF00005">
    <property type="entry name" value="ABC_tran"/>
    <property type="match status" value="1"/>
</dbReference>
<dbReference type="RefSeq" id="WP_123815142.1">
    <property type="nucleotide sequence ID" value="NZ_RKQZ01000001.1"/>
</dbReference>
<keyword evidence="1" id="KW-0813">Transport</keyword>
<evidence type="ECO:0000256" key="3">
    <source>
        <dbReference type="ARBA" id="ARBA00022840"/>
    </source>
</evidence>
<evidence type="ECO:0000256" key="1">
    <source>
        <dbReference type="ARBA" id="ARBA00022448"/>
    </source>
</evidence>
<feature type="region of interest" description="Disordered" evidence="5">
    <location>
        <begin position="1"/>
        <end position="48"/>
    </location>
</feature>
<name>A0A3N4YM69_9MICO</name>
<sequence length="310" mass="31765">MTDRSPSGTRRASAGAGPGTEIPGPGISPAGASPGVRTLPESRGDRQAAGLAAERVSWGTDGRLILDGVDLAAPAAAVTGLLGPNGSGKSTLLRAIAGIRPPDDGGVVFDGDDLLRLGRRARARTLALVEQDAGTDLPITVHDAVLLGRIPHRSLLAGPSDADRETADRALERAGAADLAERDVATLSGGERQRVHLARALAQTPRLLLLDEPTNHLDIAAQLHTMRVLRGLAESGVTVLAALHDLNLAAASCDQVVLIADGRVVAAGPTSQVLVPDIIGPAYGVACDVLPHPRTGRPVLAFAPAQEPAH</sequence>
<evidence type="ECO:0000256" key="4">
    <source>
        <dbReference type="ARBA" id="ARBA00022967"/>
    </source>
</evidence>
<evidence type="ECO:0000313" key="7">
    <source>
        <dbReference type="EMBL" id="RPF22189.1"/>
    </source>
</evidence>
<feature type="domain" description="ABC transporter" evidence="6">
    <location>
        <begin position="51"/>
        <end position="286"/>
    </location>
</feature>
<evidence type="ECO:0000256" key="2">
    <source>
        <dbReference type="ARBA" id="ARBA00022741"/>
    </source>
</evidence>
<comment type="caution">
    <text evidence="7">The sequence shown here is derived from an EMBL/GenBank/DDBJ whole genome shotgun (WGS) entry which is preliminary data.</text>
</comment>
<dbReference type="SMART" id="SM00382">
    <property type="entry name" value="AAA"/>
    <property type="match status" value="1"/>
</dbReference>
<dbReference type="SUPFAM" id="SSF52540">
    <property type="entry name" value="P-loop containing nucleoside triphosphate hydrolases"/>
    <property type="match status" value="1"/>
</dbReference>
<proteinExistence type="predicted"/>
<reference evidence="7 8" key="1">
    <citation type="submission" date="2018-11" db="EMBL/GenBank/DDBJ databases">
        <title>Sequencing the genomes of 1000 actinobacteria strains.</title>
        <authorList>
            <person name="Klenk H.-P."/>
        </authorList>
    </citation>
    <scope>NUCLEOTIDE SEQUENCE [LARGE SCALE GENOMIC DNA]</scope>
    <source>
        <strain evidence="7 8">DSM 15700</strain>
    </source>
</reference>
<evidence type="ECO:0000256" key="5">
    <source>
        <dbReference type="SAM" id="MobiDB-lite"/>
    </source>
</evidence>
<dbReference type="PANTHER" id="PTHR42794:SF1">
    <property type="entry name" value="HEMIN IMPORT ATP-BINDING PROTEIN HMUV"/>
    <property type="match status" value="1"/>
</dbReference>